<dbReference type="GO" id="GO:0071800">
    <property type="term" value="P:podosome assembly"/>
    <property type="evidence" value="ECO:0007669"/>
    <property type="project" value="TreeGrafter"/>
</dbReference>
<dbReference type="InterPro" id="IPR036028">
    <property type="entry name" value="SH3-like_dom_sf"/>
</dbReference>
<dbReference type="SUPFAM" id="SSF50044">
    <property type="entry name" value="SH3-domain"/>
    <property type="match status" value="1"/>
</dbReference>
<dbReference type="GO" id="GO:0001891">
    <property type="term" value="C:phagocytic cup"/>
    <property type="evidence" value="ECO:0007669"/>
    <property type="project" value="TreeGrafter"/>
</dbReference>
<evidence type="ECO:0000256" key="1">
    <source>
        <dbReference type="ARBA" id="ARBA00004308"/>
    </source>
</evidence>
<reference evidence="10" key="2">
    <citation type="submission" date="2016-06" db="EMBL/GenBank/DDBJ databases">
        <title>The genome of a short-lived fish provides insights into sex chromosome evolution and the genetic control of aging.</title>
        <authorList>
            <person name="Reichwald K."/>
            <person name="Felder M."/>
            <person name="Petzold A."/>
            <person name="Koch P."/>
            <person name="Groth M."/>
            <person name="Platzer M."/>
        </authorList>
    </citation>
    <scope>NUCLEOTIDE SEQUENCE</scope>
    <source>
        <tissue evidence="10">Brain</tissue>
    </source>
</reference>
<dbReference type="InterPro" id="IPR004148">
    <property type="entry name" value="BAR_dom"/>
</dbReference>
<dbReference type="GO" id="GO:0002102">
    <property type="term" value="C:podosome"/>
    <property type="evidence" value="ECO:0007669"/>
    <property type="project" value="TreeGrafter"/>
</dbReference>
<dbReference type="Gene3D" id="1.20.1270.60">
    <property type="entry name" value="Arfaptin homology (AH) domain/BAR domain"/>
    <property type="match status" value="1"/>
</dbReference>
<gene>
    <name evidence="10" type="primary">BIN2B</name>
</gene>
<keyword evidence="3" id="KW-0728">SH3 domain</keyword>
<dbReference type="EMBL" id="HADW01014076">
    <property type="protein sequence ID" value="SBP15476.1"/>
    <property type="molecule type" value="Transcribed_RNA"/>
</dbReference>
<comment type="subcellular location">
    <subcellularLocation>
        <location evidence="2">Cytoplasm</location>
    </subcellularLocation>
    <subcellularLocation>
        <location evidence="1">Endomembrane system</location>
    </subcellularLocation>
</comment>
<keyword evidence="6" id="KW-0472">Membrane</keyword>
<evidence type="ECO:0000256" key="4">
    <source>
        <dbReference type="ARBA" id="ARBA00022490"/>
    </source>
</evidence>
<evidence type="ECO:0000256" key="5">
    <source>
        <dbReference type="ARBA" id="ARBA00023054"/>
    </source>
</evidence>
<dbReference type="PANTHER" id="PTHR46514">
    <property type="entry name" value="AMPHIPHYSIN"/>
    <property type="match status" value="1"/>
</dbReference>
<evidence type="ECO:0000256" key="3">
    <source>
        <dbReference type="ARBA" id="ARBA00022443"/>
    </source>
</evidence>
<dbReference type="GO" id="GO:0012505">
    <property type="term" value="C:endomembrane system"/>
    <property type="evidence" value="ECO:0007669"/>
    <property type="project" value="UniProtKB-SubCell"/>
</dbReference>
<dbReference type="SMART" id="SM00721">
    <property type="entry name" value="BAR"/>
    <property type="match status" value="1"/>
</dbReference>
<dbReference type="GO" id="GO:0006911">
    <property type="term" value="P:phagocytosis, engulfment"/>
    <property type="evidence" value="ECO:0007669"/>
    <property type="project" value="TreeGrafter"/>
</dbReference>
<keyword evidence="5 7" id="KW-0175">Coiled coil</keyword>
<dbReference type="EMBL" id="HADX01007473">
    <property type="protein sequence ID" value="SBP29705.1"/>
    <property type="molecule type" value="Transcribed_RNA"/>
</dbReference>
<evidence type="ECO:0000256" key="7">
    <source>
        <dbReference type="SAM" id="Coils"/>
    </source>
</evidence>
<dbReference type="Gene3D" id="2.30.30.40">
    <property type="entry name" value="SH3 Domains"/>
    <property type="match status" value="1"/>
</dbReference>
<dbReference type="GO" id="GO:0005737">
    <property type="term" value="C:cytoplasm"/>
    <property type="evidence" value="ECO:0007669"/>
    <property type="project" value="UniProtKB-SubCell"/>
</dbReference>
<dbReference type="Pfam" id="PF03114">
    <property type="entry name" value="BAR"/>
    <property type="match status" value="1"/>
</dbReference>
<dbReference type="PROSITE" id="PS51021">
    <property type="entry name" value="BAR"/>
    <property type="match status" value="1"/>
</dbReference>
<evidence type="ECO:0000256" key="6">
    <source>
        <dbReference type="ARBA" id="ARBA00023136"/>
    </source>
</evidence>
<dbReference type="InterPro" id="IPR003005">
    <property type="entry name" value="Amphiphysin"/>
</dbReference>
<evidence type="ECO:0000256" key="8">
    <source>
        <dbReference type="SAM" id="MobiDB-lite"/>
    </source>
</evidence>
<proteinExistence type="predicted"/>
<feature type="region of interest" description="Disordered" evidence="8">
    <location>
        <begin position="290"/>
        <end position="470"/>
    </location>
</feature>
<dbReference type="PRINTS" id="PR01251">
    <property type="entry name" value="AMPHIPHYSIN"/>
</dbReference>
<dbReference type="PANTHER" id="PTHR46514:SF1">
    <property type="entry name" value="BRIDGING INTEGRATOR 2"/>
    <property type="match status" value="1"/>
</dbReference>
<feature type="compositionally biased region" description="Basic and acidic residues" evidence="8">
    <location>
        <begin position="345"/>
        <end position="369"/>
    </location>
</feature>
<evidence type="ECO:0000259" key="9">
    <source>
        <dbReference type="PROSITE" id="PS51021"/>
    </source>
</evidence>
<evidence type="ECO:0000256" key="2">
    <source>
        <dbReference type="ARBA" id="ARBA00004496"/>
    </source>
</evidence>
<dbReference type="InterPro" id="IPR027267">
    <property type="entry name" value="AH/BAR_dom_sf"/>
</dbReference>
<keyword evidence="4" id="KW-0963">Cytoplasm</keyword>
<feature type="domain" description="BAR" evidence="9">
    <location>
        <begin position="32"/>
        <end position="248"/>
    </location>
</feature>
<sequence length="540" mass="59896">MAENKMGPNLQAGAGFLAKRVQKSLSRAQEKVLQKLGKTMETKDEQFELCFQNLNKQQTDGNRLFKDVKAYYAAVRAVHEASKRLSQTLKDIYETDWEGVEDLSVITESENLLLNDHEEKLNDQVVHTMENYTSQFPEVKERVSKRGRKLVDYDSARHHLEALQSAKKKDEAKISKAEEEFNKAQNVFEEINNELREELPVLYQSRIGCYVTVFQNISNLRDVFYKEMSVLNRELYNVMKKLETQHSGKAFIIKGLNSSTAGKSKKRKSLVISNPVPCNTAFPADHVSIHSSTQNGKEDTPPSPAQWTPSIAEEGNTPEESSVPSKCSSDSDLSSSGTNSPQRRSVCDENSDKSSRSRSPEEAELETKQTDSGLGVPKSETTSQELSSPPESEGGDASQGLDQDAVGGPPSEEAKPKPAPVPAPRLSFHSTDGRPLLPATDPETEETSVNQETLESRDDSTSHNPPGFLYKGVAIESNKASEGGRLQFEQGEVILVLTGTQEQLEGQLMGIREETWNQHQDVKNHSGVFSGNLIQPVQEE</sequence>
<organism evidence="10">
    <name type="scientific">Iconisemion striatum</name>
    <dbReference type="NCBI Taxonomy" id="60296"/>
    <lineage>
        <taxon>Eukaryota</taxon>
        <taxon>Metazoa</taxon>
        <taxon>Chordata</taxon>
        <taxon>Craniata</taxon>
        <taxon>Vertebrata</taxon>
        <taxon>Euteleostomi</taxon>
        <taxon>Actinopterygii</taxon>
        <taxon>Neopterygii</taxon>
        <taxon>Teleostei</taxon>
        <taxon>Neoteleostei</taxon>
        <taxon>Acanthomorphata</taxon>
        <taxon>Ovalentaria</taxon>
        <taxon>Atherinomorphae</taxon>
        <taxon>Cyprinodontiformes</taxon>
        <taxon>Nothobranchiidae</taxon>
        <taxon>Iconisemion</taxon>
    </lineage>
</organism>
<dbReference type="GO" id="GO:0097320">
    <property type="term" value="P:plasma membrane tubulation"/>
    <property type="evidence" value="ECO:0007669"/>
    <property type="project" value="TreeGrafter"/>
</dbReference>
<feature type="compositionally biased region" description="Low complexity" evidence="8">
    <location>
        <begin position="321"/>
        <end position="340"/>
    </location>
</feature>
<protein>
    <submittedName>
        <fullName evidence="10">Bridging integrator 2b</fullName>
    </submittedName>
</protein>
<feature type="compositionally biased region" description="Polar residues" evidence="8">
    <location>
        <begin position="379"/>
        <end position="390"/>
    </location>
</feature>
<accession>A0A1A7YIF2</accession>
<name>A0A1A7YIF2_9TELE</name>
<dbReference type="GO" id="GO:0005543">
    <property type="term" value="F:phospholipid binding"/>
    <property type="evidence" value="ECO:0007669"/>
    <property type="project" value="TreeGrafter"/>
</dbReference>
<feature type="coiled-coil region" evidence="7">
    <location>
        <begin position="160"/>
        <end position="194"/>
    </location>
</feature>
<dbReference type="FunFam" id="1.20.1270.60:FF:000013">
    <property type="entry name" value="Amphiphysin isoform 2"/>
    <property type="match status" value="1"/>
</dbReference>
<dbReference type="AlphaFoldDB" id="A0A1A7YIF2"/>
<reference evidence="10" key="1">
    <citation type="submission" date="2016-05" db="EMBL/GenBank/DDBJ databases">
        <authorList>
            <person name="Lavstsen T."/>
            <person name="Jespersen J.S."/>
        </authorList>
    </citation>
    <scope>NUCLEOTIDE SEQUENCE</scope>
    <source>
        <tissue evidence="10">Brain</tissue>
    </source>
</reference>
<dbReference type="SUPFAM" id="SSF103657">
    <property type="entry name" value="BAR/IMD domain-like"/>
    <property type="match status" value="1"/>
</dbReference>
<evidence type="ECO:0000313" key="10">
    <source>
        <dbReference type="EMBL" id="SBP29705.1"/>
    </source>
</evidence>